<evidence type="ECO:0000313" key="3">
    <source>
        <dbReference type="EMBL" id="TDT44602.1"/>
    </source>
</evidence>
<dbReference type="Proteomes" id="UP000295830">
    <property type="component" value="Unassembled WGS sequence"/>
</dbReference>
<organism evidence="3 4">
    <name type="scientific">Halospina denitrificans</name>
    <dbReference type="NCBI Taxonomy" id="332522"/>
    <lineage>
        <taxon>Bacteria</taxon>
        <taxon>Pseudomonadati</taxon>
        <taxon>Pseudomonadota</taxon>
        <taxon>Gammaproteobacteria</taxon>
        <taxon>Halospina</taxon>
    </lineage>
</organism>
<evidence type="ECO:0000256" key="1">
    <source>
        <dbReference type="SAM" id="MobiDB-lite"/>
    </source>
</evidence>
<evidence type="ECO:0000313" key="4">
    <source>
        <dbReference type="Proteomes" id="UP000295830"/>
    </source>
</evidence>
<feature type="region of interest" description="Disordered" evidence="1">
    <location>
        <begin position="80"/>
        <end position="119"/>
    </location>
</feature>
<evidence type="ECO:0000259" key="2">
    <source>
        <dbReference type="Pfam" id="PF14321"/>
    </source>
</evidence>
<feature type="domain" description="DUF4382" evidence="2">
    <location>
        <begin position="53"/>
        <end position="221"/>
    </location>
</feature>
<dbReference type="InterPro" id="IPR025491">
    <property type="entry name" value="DUF4382"/>
</dbReference>
<dbReference type="Pfam" id="PF14321">
    <property type="entry name" value="DUF4382"/>
    <property type="match status" value="1"/>
</dbReference>
<sequence length="348" mass="37077">MQAGIAVRAMPTTKLKEGNATMNRQMLKPLTVAVVAITLAGCNDSSSSGSGDGSMSLDMTDAPTNEFTSVNITVTGVTLQPADDAEEDSGDGDTEDGNGENGDGDDSDRISFNVENDEGEPKTINLLDLQGGVTETLLSDEDVPAGDYAWMRLDIVADDVFVTSDSGEEHSVFVPSGAQRGMQTTSFTVSEEGETNFTIDFDARKSIVTRGSSGKDLILKPILRLVENEEVGAISGTVDVATLKQNNDAFCEDDFDGMVYVHQGADATVGEFGSDSEPLVAAPVSMDDEENNYTYKAAFLEEASYQVSYVCESDDNEEEGDITEFINTEEVEVTAGETTTHNFDGSSQ</sequence>
<dbReference type="EMBL" id="SOAX01000001">
    <property type="protein sequence ID" value="TDT44602.1"/>
    <property type="molecule type" value="Genomic_DNA"/>
</dbReference>
<protein>
    <submittedName>
        <fullName evidence="3">Uncharacterized protein DUF4382</fullName>
    </submittedName>
</protein>
<proteinExistence type="predicted"/>
<comment type="caution">
    <text evidence="3">The sequence shown here is derived from an EMBL/GenBank/DDBJ whole genome shotgun (WGS) entry which is preliminary data.</text>
</comment>
<name>A0A4R7K189_9GAMM</name>
<reference evidence="3 4" key="1">
    <citation type="submission" date="2019-03" db="EMBL/GenBank/DDBJ databases">
        <title>Genomic Encyclopedia of Type Strains, Phase IV (KMG-IV): sequencing the most valuable type-strain genomes for metagenomic binning, comparative biology and taxonomic classification.</title>
        <authorList>
            <person name="Goeker M."/>
        </authorList>
    </citation>
    <scope>NUCLEOTIDE SEQUENCE [LARGE SCALE GENOMIC DNA]</scope>
    <source>
        <strain evidence="3 4">DSM 15505</strain>
    </source>
</reference>
<keyword evidence="4" id="KW-1185">Reference proteome</keyword>
<dbReference type="AlphaFoldDB" id="A0A4R7K189"/>
<gene>
    <name evidence="3" type="ORF">DES49_0715</name>
</gene>
<feature type="compositionally biased region" description="Acidic residues" evidence="1">
    <location>
        <begin position="83"/>
        <end position="106"/>
    </location>
</feature>
<accession>A0A4R7K189</accession>